<accession>A0A1E7JIW9</accession>
<dbReference type="Pfam" id="PF13556">
    <property type="entry name" value="HTH_30"/>
    <property type="match status" value="1"/>
</dbReference>
<dbReference type="InterPro" id="IPR051448">
    <property type="entry name" value="CdaR-like_regulators"/>
</dbReference>
<dbReference type="RefSeq" id="WP_070031281.1">
    <property type="nucleotide sequence ID" value="NZ_LJGT01000041.1"/>
</dbReference>
<sequence length="516" mass="53796">MQELVPPTVPVPLSVLTEDPELGLRQAAGPGPERETPVHSVHTSEMADPLPYLLGGELLLSAGVHCPPGPGQDGHWERYVQRSVEAGAAALGFGIAPVHDEVPPELAAACDRHGLPLVEVPRDTPFTAVARAVWQAVTQRRHQALRRLSEAQQTLAAAAAAAHPVPAVLGQLARRLDAWAVLLDPDGAELASAGRTPPPEARAELASLTGLLRPGPTSAAGSSGELHLSVYGVGSGRRRPLALGLCAPHRDEIDGAIAAVAVVLLSLLTERRAAEAEEQRSAALVRLMLGASAEEAAPLLDGGARRWAVVHGQRRRGHAPGGAGSGEAADGQEPDPFATAALAAGLGTTLVDAAGDELRALVPAHGPAERTDGQAPVEAQEGWTLGVSSPVPAAELSRGGAEAARALRRALAERRPLVHRRPQGAGDVADVASLVAPEEGRALAAARLGPLDGSPHLVETLRMWLSLNGSWDRTAVALEVHRNTVRQRVARASALLGEDLADPDVRMELWFALKWA</sequence>
<evidence type="ECO:0000313" key="5">
    <source>
        <dbReference type="Proteomes" id="UP000176087"/>
    </source>
</evidence>
<feature type="region of interest" description="Disordered" evidence="1">
    <location>
        <begin position="311"/>
        <end position="334"/>
    </location>
</feature>
<dbReference type="Pfam" id="PF07905">
    <property type="entry name" value="PucR"/>
    <property type="match status" value="1"/>
</dbReference>
<feature type="domain" description="PucR C-terminal helix-turn-helix" evidence="3">
    <location>
        <begin position="457"/>
        <end position="514"/>
    </location>
</feature>
<proteinExistence type="predicted"/>
<keyword evidence="5" id="KW-1185">Reference proteome</keyword>
<dbReference type="InterPro" id="IPR042070">
    <property type="entry name" value="PucR_C-HTH_sf"/>
</dbReference>
<dbReference type="AlphaFoldDB" id="A0A1E7JIW9"/>
<evidence type="ECO:0000313" key="4">
    <source>
        <dbReference type="EMBL" id="OEU86400.1"/>
    </source>
</evidence>
<evidence type="ECO:0000256" key="1">
    <source>
        <dbReference type="SAM" id="MobiDB-lite"/>
    </source>
</evidence>
<dbReference type="Proteomes" id="UP000176087">
    <property type="component" value="Unassembled WGS sequence"/>
</dbReference>
<dbReference type="EMBL" id="LJGT01000041">
    <property type="protein sequence ID" value="OEU86400.1"/>
    <property type="molecule type" value="Genomic_DNA"/>
</dbReference>
<comment type="caution">
    <text evidence="4">The sequence shown here is derived from an EMBL/GenBank/DDBJ whole genome shotgun (WGS) entry which is preliminary data.</text>
</comment>
<reference evidence="4 5" key="1">
    <citation type="journal article" date="2016" name="Front. Microbiol.">
        <title>Comparative Genomics Analysis of Streptomyces Species Reveals Their Adaptation to the Marine Environment and Their Diversity at the Genomic Level.</title>
        <authorList>
            <person name="Tian X."/>
            <person name="Zhang Z."/>
            <person name="Yang T."/>
            <person name="Chen M."/>
            <person name="Li J."/>
            <person name="Chen F."/>
            <person name="Yang J."/>
            <person name="Li W."/>
            <person name="Zhang B."/>
            <person name="Zhang Z."/>
            <person name="Wu J."/>
            <person name="Zhang C."/>
            <person name="Long L."/>
            <person name="Xiao J."/>
        </authorList>
    </citation>
    <scope>NUCLEOTIDE SEQUENCE [LARGE SCALE GENOMIC DNA]</scope>
    <source>
        <strain evidence="4 5">SCSIO 10390</strain>
    </source>
</reference>
<organism evidence="4 5">
    <name type="scientific">Streptomyces abyssalis</name>
    <dbReference type="NCBI Taxonomy" id="933944"/>
    <lineage>
        <taxon>Bacteria</taxon>
        <taxon>Bacillati</taxon>
        <taxon>Actinomycetota</taxon>
        <taxon>Actinomycetes</taxon>
        <taxon>Kitasatosporales</taxon>
        <taxon>Streptomycetaceae</taxon>
        <taxon>Streptomyces</taxon>
    </lineage>
</organism>
<protein>
    <recommendedName>
        <fullName evidence="6">PucR family transcriptional regulator</fullName>
    </recommendedName>
</protein>
<dbReference type="STRING" id="933944.AN215_26385"/>
<dbReference type="Gene3D" id="1.10.10.2840">
    <property type="entry name" value="PucR C-terminal helix-turn-helix domain"/>
    <property type="match status" value="1"/>
</dbReference>
<gene>
    <name evidence="4" type="ORF">AN215_26385</name>
</gene>
<dbReference type="PANTHER" id="PTHR33744">
    <property type="entry name" value="CARBOHYDRATE DIACID REGULATOR"/>
    <property type="match status" value="1"/>
</dbReference>
<feature type="domain" description="Purine catabolism PurC-like" evidence="2">
    <location>
        <begin position="34"/>
        <end position="136"/>
    </location>
</feature>
<evidence type="ECO:0000259" key="2">
    <source>
        <dbReference type="Pfam" id="PF07905"/>
    </source>
</evidence>
<evidence type="ECO:0000259" key="3">
    <source>
        <dbReference type="Pfam" id="PF13556"/>
    </source>
</evidence>
<dbReference type="OrthoDB" id="8450798at2"/>
<dbReference type="InterPro" id="IPR012914">
    <property type="entry name" value="PucR_dom"/>
</dbReference>
<dbReference type="PANTHER" id="PTHR33744:SF1">
    <property type="entry name" value="DNA-BINDING TRANSCRIPTIONAL ACTIVATOR ADER"/>
    <property type="match status" value="1"/>
</dbReference>
<name>A0A1E7JIW9_9ACTN</name>
<dbReference type="PATRIC" id="fig|933944.6.peg.3536"/>
<dbReference type="InterPro" id="IPR025736">
    <property type="entry name" value="PucR_C-HTH_dom"/>
</dbReference>
<evidence type="ECO:0008006" key="6">
    <source>
        <dbReference type="Google" id="ProtNLM"/>
    </source>
</evidence>